<comment type="caution">
    <text evidence="3">The sequence shown here is derived from an EMBL/GenBank/DDBJ whole genome shotgun (WGS) entry which is preliminary data.</text>
</comment>
<dbReference type="Pfam" id="PF00563">
    <property type="entry name" value="EAL"/>
    <property type="match status" value="1"/>
</dbReference>
<evidence type="ECO:0000313" key="3">
    <source>
        <dbReference type="EMBL" id="GAN53561.1"/>
    </source>
</evidence>
<reference evidence="3 4" key="1">
    <citation type="submission" date="2012-10" db="EMBL/GenBank/DDBJ databases">
        <title>Genome sequencing of Tanticharoenia sakaeratensis NBRC 103193.</title>
        <authorList>
            <person name="Azuma Y."/>
            <person name="Hadano H."/>
            <person name="Hirakawa H."/>
            <person name="Matsushita K."/>
        </authorList>
    </citation>
    <scope>NUCLEOTIDE SEQUENCE [LARGE SCALE GENOMIC DNA]</scope>
    <source>
        <strain evidence="3 4">NBRC 103193</strain>
    </source>
</reference>
<dbReference type="Gene3D" id="3.20.20.450">
    <property type="entry name" value="EAL domain"/>
    <property type="match status" value="1"/>
</dbReference>
<protein>
    <recommendedName>
        <fullName evidence="2">EAL domain-containing protein</fullName>
    </recommendedName>
</protein>
<sequence length="302" mass="31727">MDPAILSEATAGSHGTFAATLRRRRARSRAHPGTLSFLPRLDAVGGHLIGVQADLQAIDPLPRLASTRAIGRATGARGRRTAASLQQIRDRDVLRLACRAAASWPEAVRLMIALSDHAAPHSDFASELRDMLQETGLPPARLDLAFAEDGLAADDPALHPMLAAMRDCGIGIFWSGFGGGTSSLTLLRDLADAGLISGVQLDAGVLCTSPVQWRDKALLGEDAPSAAFFAAEIAAIRALGLRIRLVGVDRPQALAFAGSTGFDEVSGMLVAPMQSETDFLAEVNGDADAGKGPARRKSRRPA</sequence>
<feature type="region of interest" description="Disordered" evidence="1">
    <location>
        <begin position="283"/>
        <end position="302"/>
    </location>
</feature>
<dbReference type="PROSITE" id="PS50883">
    <property type="entry name" value="EAL"/>
    <property type="match status" value="1"/>
</dbReference>
<feature type="compositionally biased region" description="Basic residues" evidence="1">
    <location>
        <begin position="293"/>
        <end position="302"/>
    </location>
</feature>
<dbReference type="Proteomes" id="UP000032679">
    <property type="component" value="Unassembled WGS sequence"/>
</dbReference>
<dbReference type="PANTHER" id="PTHR44757">
    <property type="entry name" value="DIGUANYLATE CYCLASE DGCP"/>
    <property type="match status" value="1"/>
</dbReference>
<dbReference type="RefSeq" id="WP_048847622.1">
    <property type="nucleotide sequence ID" value="NZ_BALE01000010.1"/>
</dbReference>
<dbReference type="InterPro" id="IPR035919">
    <property type="entry name" value="EAL_sf"/>
</dbReference>
<dbReference type="EMBL" id="BALE01000010">
    <property type="protein sequence ID" value="GAN53561.1"/>
    <property type="molecule type" value="Genomic_DNA"/>
</dbReference>
<dbReference type="STRING" id="1231623.Tasa_010_108"/>
<dbReference type="InterPro" id="IPR001633">
    <property type="entry name" value="EAL_dom"/>
</dbReference>
<accession>A0A0D6MJ98</accession>
<evidence type="ECO:0000256" key="1">
    <source>
        <dbReference type="SAM" id="MobiDB-lite"/>
    </source>
</evidence>
<evidence type="ECO:0000313" key="4">
    <source>
        <dbReference type="Proteomes" id="UP000032679"/>
    </source>
</evidence>
<proteinExistence type="predicted"/>
<dbReference type="SUPFAM" id="SSF141868">
    <property type="entry name" value="EAL domain-like"/>
    <property type="match status" value="1"/>
</dbReference>
<organism evidence="3 4">
    <name type="scientific">Tanticharoenia sakaeratensis NBRC 103193</name>
    <dbReference type="NCBI Taxonomy" id="1231623"/>
    <lineage>
        <taxon>Bacteria</taxon>
        <taxon>Pseudomonadati</taxon>
        <taxon>Pseudomonadota</taxon>
        <taxon>Alphaproteobacteria</taxon>
        <taxon>Acetobacterales</taxon>
        <taxon>Acetobacteraceae</taxon>
        <taxon>Tanticharoenia</taxon>
    </lineage>
</organism>
<gene>
    <name evidence="3" type="ORF">Tasa_010_108</name>
</gene>
<dbReference type="PANTHER" id="PTHR44757:SF2">
    <property type="entry name" value="BIOFILM ARCHITECTURE MAINTENANCE PROTEIN MBAA"/>
    <property type="match status" value="1"/>
</dbReference>
<feature type="domain" description="EAL" evidence="2">
    <location>
        <begin position="14"/>
        <end position="287"/>
    </location>
</feature>
<dbReference type="OrthoDB" id="7285279at2"/>
<dbReference type="InterPro" id="IPR052155">
    <property type="entry name" value="Biofilm_reg_signaling"/>
</dbReference>
<evidence type="ECO:0000259" key="2">
    <source>
        <dbReference type="PROSITE" id="PS50883"/>
    </source>
</evidence>
<keyword evidence="4" id="KW-1185">Reference proteome</keyword>
<dbReference type="AlphaFoldDB" id="A0A0D6MJ98"/>
<dbReference type="SMART" id="SM00052">
    <property type="entry name" value="EAL"/>
    <property type="match status" value="1"/>
</dbReference>
<name>A0A0D6MJ98_9PROT</name>